<evidence type="ECO:0000313" key="2">
    <source>
        <dbReference type="EMBL" id="MBO8471756.1"/>
    </source>
</evidence>
<reference evidence="2" key="1">
    <citation type="submission" date="2020-10" db="EMBL/GenBank/DDBJ databases">
        <authorList>
            <person name="Gilroy R."/>
        </authorList>
    </citation>
    <scope>NUCLEOTIDE SEQUENCE</scope>
    <source>
        <strain evidence="2">B2-22910</strain>
    </source>
</reference>
<proteinExistence type="predicted"/>
<sequence length="22" mass="2348">VVQSGYTLNGKVIRFAKVVVGI</sequence>
<dbReference type="InterPro" id="IPR009012">
    <property type="entry name" value="GrpE_head"/>
</dbReference>
<dbReference type="InterPro" id="IPR000740">
    <property type="entry name" value="GrpE"/>
</dbReference>
<evidence type="ECO:0000313" key="3">
    <source>
        <dbReference type="Proteomes" id="UP000823603"/>
    </source>
</evidence>
<dbReference type="Pfam" id="PF01025">
    <property type="entry name" value="GrpE"/>
    <property type="match status" value="1"/>
</dbReference>
<dbReference type="GO" id="GO:0042803">
    <property type="term" value="F:protein homodimerization activity"/>
    <property type="evidence" value="ECO:0007669"/>
    <property type="project" value="InterPro"/>
</dbReference>
<keyword evidence="1" id="KW-0143">Chaperone</keyword>
<name>A0A9D9IGP8_9BACT</name>
<gene>
    <name evidence="2" type="primary">grpE</name>
    <name evidence="2" type="ORF">IAB82_08190</name>
</gene>
<dbReference type="EMBL" id="JADIMB010000121">
    <property type="protein sequence ID" value="MBO8471756.1"/>
    <property type="molecule type" value="Genomic_DNA"/>
</dbReference>
<evidence type="ECO:0000256" key="1">
    <source>
        <dbReference type="ARBA" id="ARBA00023186"/>
    </source>
</evidence>
<accession>A0A9D9IGP8</accession>
<dbReference type="Proteomes" id="UP000823603">
    <property type="component" value="Unassembled WGS sequence"/>
</dbReference>
<dbReference type="GO" id="GO:0006457">
    <property type="term" value="P:protein folding"/>
    <property type="evidence" value="ECO:0007669"/>
    <property type="project" value="InterPro"/>
</dbReference>
<dbReference type="AlphaFoldDB" id="A0A9D9IGP8"/>
<organism evidence="2 3">
    <name type="scientific">Candidatus Cryptobacteroides faecavium</name>
    <dbReference type="NCBI Taxonomy" id="2840762"/>
    <lineage>
        <taxon>Bacteria</taxon>
        <taxon>Pseudomonadati</taxon>
        <taxon>Bacteroidota</taxon>
        <taxon>Bacteroidia</taxon>
        <taxon>Bacteroidales</taxon>
        <taxon>Candidatus Cryptobacteroides</taxon>
    </lineage>
</organism>
<dbReference type="SUPFAM" id="SSF51064">
    <property type="entry name" value="Head domain of nucleotide exchange factor GrpE"/>
    <property type="match status" value="1"/>
</dbReference>
<feature type="non-terminal residue" evidence="2">
    <location>
        <position position="1"/>
    </location>
</feature>
<dbReference type="GO" id="GO:0000774">
    <property type="term" value="F:adenyl-nucleotide exchange factor activity"/>
    <property type="evidence" value="ECO:0007669"/>
    <property type="project" value="InterPro"/>
</dbReference>
<reference evidence="2" key="2">
    <citation type="journal article" date="2021" name="PeerJ">
        <title>Extensive microbial diversity within the chicken gut microbiome revealed by metagenomics and culture.</title>
        <authorList>
            <person name="Gilroy R."/>
            <person name="Ravi A."/>
            <person name="Getino M."/>
            <person name="Pursley I."/>
            <person name="Horton D.L."/>
            <person name="Alikhan N.F."/>
            <person name="Baker D."/>
            <person name="Gharbi K."/>
            <person name="Hall N."/>
            <person name="Watson M."/>
            <person name="Adriaenssens E.M."/>
            <person name="Foster-Nyarko E."/>
            <person name="Jarju S."/>
            <person name="Secka A."/>
            <person name="Antonio M."/>
            <person name="Oren A."/>
            <person name="Chaudhuri R.R."/>
            <person name="La Ragione R."/>
            <person name="Hildebrand F."/>
            <person name="Pallen M.J."/>
        </authorList>
    </citation>
    <scope>NUCLEOTIDE SEQUENCE</scope>
    <source>
        <strain evidence="2">B2-22910</strain>
    </source>
</reference>
<comment type="caution">
    <text evidence="2">The sequence shown here is derived from an EMBL/GenBank/DDBJ whole genome shotgun (WGS) entry which is preliminary data.</text>
</comment>
<dbReference type="GO" id="GO:0051087">
    <property type="term" value="F:protein-folding chaperone binding"/>
    <property type="evidence" value="ECO:0007669"/>
    <property type="project" value="InterPro"/>
</dbReference>
<protein>
    <submittedName>
        <fullName evidence="2">Nucleotide exchange factor GrpE</fullName>
    </submittedName>
</protein>
<dbReference type="Gene3D" id="2.30.22.10">
    <property type="entry name" value="Head domain of nucleotide exchange factor GrpE"/>
    <property type="match status" value="1"/>
</dbReference>